<evidence type="ECO:0000313" key="9">
    <source>
        <dbReference type="Proteomes" id="UP000494165"/>
    </source>
</evidence>
<feature type="domain" description="DNA replication complex GINS protein PSF2 N-terminal" evidence="7">
    <location>
        <begin position="4"/>
        <end position="61"/>
    </location>
</feature>
<dbReference type="EMBL" id="CADEPI010000058">
    <property type="protein sequence ID" value="CAB3371046.1"/>
    <property type="molecule type" value="Genomic_DNA"/>
</dbReference>
<evidence type="ECO:0000256" key="3">
    <source>
        <dbReference type="ARBA" id="ARBA00022705"/>
    </source>
</evidence>
<gene>
    <name evidence="8" type="ORF">CLODIP_2_CD08549</name>
</gene>
<evidence type="ECO:0000256" key="4">
    <source>
        <dbReference type="ARBA" id="ARBA00023242"/>
    </source>
</evidence>
<accession>A0A8S1CNX4</accession>
<evidence type="ECO:0000313" key="8">
    <source>
        <dbReference type="EMBL" id="CAB3371046.1"/>
    </source>
</evidence>
<dbReference type="PIRSF" id="PIRSF028998">
    <property type="entry name" value="GINS_Psf2_subgr"/>
    <property type="match status" value="1"/>
</dbReference>
<dbReference type="InterPro" id="IPR007257">
    <property type="entry name" value="GINS_Psf2"/>
</dbReference>
<dbReference type="Proteomes" id="UP000494165">
    <property type="component" value="Unassembled WGS sequence"/>
</dbReference>
<dbReference type="GO" id="GO:0006260">
    <property type="term" value="P:DNA replication"/>
    <property type="evidence" value="ECO:0007669"/>
    <property type="project" value="UniProtKB-KW"/>
</dbReference>
<dbReference type="Pfam" id="PF25005">
    <property type="entry name" value="PSF2_N"/>
    <property type="match status" value="1"/>
</dbReference>
<dbReference type="Gene3D" id="3.40.5.50">
    <property type="match status" value="1"/>
</dbReference>
<dbReference type="GO" id="GO:0071162">
    <property type="term" value="C:CMG complex"/>
    <property type="evidence" value="ECO:0007669"/>
    <property type="project" value="UniProtKB-ARBA"/>
</dbReference>
<reference evidence="8 9" key="1">
    <citation type="submission" date="2020-04" db="EMBL/GenBank/DDBJ databases">
        <authorList>
            <person name="Alioto T."/>
            <person name="Alioto T."/>
            <person name="Gomez Garrido J."/>
        </authorList>
    </citation>
    <scope>NUCLEOTIDE SEQUENCE [LARGE SCALE GENOMIC DNA]</scope>
</reference>
<organism evidence="8 9">
    <name type="scientific">Cloeon dipterum</name>
    <dbReference type="NCBI Taxonomy" id="197152"/>
    <lineage>
        <taxon>Eukaryota</taxon>
        <taxon>Metazoa</taxon>
        <taxon>Ecdysozoa</taxon>
        <taxon>Arthropoda</taxon>
        <taxon>Hexapoda</taxon>
        <taxon>Insecta</taxon>
        <taxon>Pterygota</taxon>
        <taxon>Palaeoptera</taxon>
        <taxon>Ephemeroptera</taxon>
        <taxon>Pisciforma</taxon>
        <taxon>Baetidae</taxon>
        <taxon>Cloeon</taxon>
    </lineage>
</organism>
<keyword evidence="9" id="KW-1185">Reference proteome</keyword>
<evidence type="ECO:0000256" key="1">
    <source>
        <dbReference type="ARBA" id="ARBA00004123"/>
    </source>
</evidence>
<dbReference type="PANTHER" id="PTHR12772:SF0">
    <property type="entry name" value="DNA REPLICATION COMPLEX GINS PROTEIN PSF2"/>
    <property type="match status" value="1"/>
</dbReference>
<dbReference type="FunFam" id="1.20.58.1020:FF:000001">
    <property type="entry name" value="DNA replication complex GINS protein PSF2"/>
    <property type="match status" value="1"/>
</dbReference>
<evidence type="ECO:0000256" key="2">
    <source>
        <dbReference type="ARBA" id="ARBA00010565"/>
    </source>
</evidence>
<dbReference type="InterPro" id="IPR056784">
    <property type="entry name" value="PSF2_N"/>
</dbReference>
<dbReference type="PANTHER" id="PTHR12772">
    <property type="entry name" value="DNA REPLICATION COMPLEX GINS PROTEIN PSF2"/>
    <property type="match status" value="1"/>
</dbReference>
<comment type="similarity">
    <text evidence="2 5">Belongs to the GINS2/PSF2 family.</text>
</comment>
<dbReference type="SUPFAM" id="SSF160059">
    <property type="entry name" value="PriA/YqbF domain"/>
    <property type="match status" value="1"/>
</dbReference>
<comment type="caution">
    <text evidence="8">The sequence shown here is derived from an EMBL/GenBank/DDBJ whole genome shotgun (WGS) entry which is preliminary data.</text>
</comment>
<sequence>MDTCEVEFLAERELISITPNFDLGVLHLISGDFGPFKAGLPAEVPLWLAINLRQRRKCRIMPPIWLNVKTLEEIKERETQEKLFTKMPSEHFMEVAQLLLTAASEDIPQAGEIKVVLKDIWDSRQAKTRASCSLLLQDGGKHARVDNLTLMEINSVRPLLPHSMDMIRRLQMESSMEAQISQTQGSSFASPSQ</sequence>
<dbReference type="InterPro" id="IPR036224">
    <property type="entry name" value="GINS_bundle-like_dom_sf"/>
</dbReference>
<dbReference type="GO" id="GO:0000727">
    <property type="term" value="P:double-strand break repair via break-induced replication"/>
    <property type="evidence" value="ECO:0007669"/>
    <property type="project" value="TreeGrafter"/>
</dbReference>
<dbReference type="FunFam" id="3.40.5.50:FF:000001">
    <property type="entry name" value="DNA replication complex GINS protein PSF2"/>
    <property type="match status" value="1"/>
</dbReference>
<dbReference type="Pfam" id="PF05916">
    <property type="entry name" value="Sld5"/>
    <property type="match status" value="1"/>
</dbReference>
<proteinExistence type="inferred from homology"/>
<evidence type="ECO:0000259" key="6">
    <source>
        <dbReference type="Pfam" id="PF05916"/>
    </source>
</evidence>
<comment type="subunit">
    <text evidence="5">Component of the GINS complex.</text>
</comment>
<dbReference type="CDD" id="cd21694">
    <property type="entry name" value="GINS_B_Psf2"/>
    <property type="match status" value="1"/>
</dbReference>
<dbReference type="Gene3D" id="1.20.58.1020">
    <property type="match status" value="1"/>
</dbReference>
<keyword evidence="4 5" id="KW-0539">Nucleus</keyword>
<protein>
    <recommendedName>
        <fullName evidence="5">DNA replication complex GINS protein PSF2</fullName>
    </recommendedName>
</protein>
<dbReference type="OrthoDB" id="1938138at2759"/>
<dbReference type="CDD" id="cd11712">
    <property type="entry name" value="GINS_A_psf2"/>
    <property type="match status" value="1"/>
</dbReference>
<keyword evidence="3 5" id="KW-0235">DNA replication</keyword>
<dbReference type="AlphaFoldDB" id="A0A8S1CNX4"/>
<evidence type="ECO:0000256" key="5">
    <source>
        <dbReference type="PIRNR" id="PIRNR028998"/>
    </source>
</evidence>
<name>A0A8S1CNX4_9INSE</name>
<evidence type="ECO:0000259" key="7">
    <source>
        <dbReference type="Pfam" id="PF25005"/>
    </source>
</evidence>
<dbReference type="GO" id="GO:0000811">
    <property type="term" value="C:GINS complex"/>
    <property type="evidence" value="ECO:0007669"/>
    <property type="project" value="TreeGrafter"/>
</dbReference>
<dbReference type="InterPro" id="IPR021151">
    <property type="entry name" value="GINS_A"/>
</dbReference>
<dbReference type="SUPFAM" id="SSF158573">
    <property type="entry name" value="GINS helical bundle-like"/>
    <property type="match status" value="1"/>
</dbReference>
<feature type="domain" description="GINS subunit" evidence="6">
    <location>
        <begin position="65"/>
        <end position="170"/>
    </location>
</feature>
<comment type="subcellular location">
    <subcellularLocation>
        <location evidence="1 5">Nucleus</location>
    </subcellularLocation>
</comment>